<keyword evidence="5" id="KW-1185">Reference proteome</keyword>
<reference evidence="4 5" key="1">
    <citation type="submission" date="2007-05" db="EMBL/GenBank/DDBJ databases">
        <title>Complete sequence of Geobacter uraniireducens Rf4.</title>
        <authorList>
            <consortium name="US DOE Joint Genome Institute"/>
            <person name="Copeland A."/>
            <person name="Lucas S."/>
            <person name="Lapidus A."/>
            <person name="Barry K."/>
            <person name="Detter J.C."/>
            <person name="Glavina del Rio T."/>
            <person name="Hammon N."/>
            <person name="Israni S."/>
            <person name="Dalin E."/>
            <person name="Tice H."/>
            <person name="Pitluck S."/>
            <person name="Chertkov O."/>
            <person name="Brettin T."/>
            <person name="Bruce D."/>
            <person name="Han C."/>
            <person name="Schmutz J."/>
            <person name="Larimer F."/>
            <person name="Land M."/>
            <person name="Hauser L."/>
            <person name="Kyrpides N."/>
            <person name="Mikhailova N."/>
            <person name="Shelobolina E."/>
            <person name="Aklujkar M."/>
            <person name="Lovley D."/>
            <person name="Richardson P."/>
        </authorList>
    </citation>
    <scope>NUCLEOTIDE SEQUENCE [LARGE SCALE GENOMIC DNA]</scope>
    <source>
        <strain evidence="4 5">Rf4</strain>
    </source>
</reference>
<dbReference type="InterPro" id="IPR001466">
    <property type="entry name" value="Beta-lactam-related"/>
</dbReference>
<organism evidence="4 5">
    <name type="scientific">Geotalea uraniireducens (strain Rf4)</name>
    <name type="common">Geobacter uraniireducens</name>
    <dbReference type="NCBI Taxonomy" id="351605"/>
    <lineage>
        <taxon>Bacteria</taxon>
        <taxon>Pseudomonadati</taxon>
        <taxon>Thermodesulfobacteriota</taxon>
        <taxon>Desulfuromonadia</taxon>
        <taxon>Geobacterales</taxon>
        <taxon>Geobacteraceae</taxon>
        <taxon>Geotalea</taxon>
    </lineage>
</organism>
<dbReference type="Gene3D" id="3.40.710.10">
    <property type="entry name" value="DD-peptidase/beta-lactamase superfamily"/>
    <property type="match status" value="1"/>
</dbReference>
<evidence type="ECO:0000313" key="5">
    <source>
        <dbReference type="Proteomes" id="UP000006695"/>
    </source>
</evidence>
<dbReference type="GO" id="GO:0016787">
    <property type="term" value="F:hydrolase activity"/>
    <property type="evidence" value="ECO:0007669"/>
    <property type="project" value="UniProtKB-KW"/>
</dbReference>
<keyword evidence="2" id="KW-0732">Signal</keyword>
<dbReference type="SUPFAM" id="SSF56601">
    <property type="entry name" value="beta-lactamase/transpeptidase-like"/>
    <property type="match status" value="1"/>
</dbReference>
<evidence type="ECO:0000256" key="2">
    <source>
        <dbReference type="SAM" id="SignalP"/>
    </source>
</evidence>
<dbReference type="OrthoDB" id="9808046at2"/>
<dbReference type="InterPro" id="IPR012338">
    <property type="entry name" value="Beta-lactam/transpept-like"/>
</dbReference>
<proteinExistence type="predicted"/>
<dbReference type="Pfam" id="PF00144">
    <property type="entry name" value="Beta-lactamase"/>
    <property type="match status" value="1"/>
</dbReference>
<dbReference type="HOGENOM" id="CLU_020027_1_1_7"/>
<feature type="chain" id="PRO_5002683462" evidence="2">
    <location>
        <begin position="22"/>
        <end position="391"/>
    </location>
</feature>
<keyword evidence="1" id="KW-0378">Hydrolase</keyword>
<protein>
    <submittedName>
        <fullName evidence="4">Beta-lactamase</fullName>
    </submittedName>
</protein>
<evidence type="ECO:0000259" key="3">
    <source>
        <dbReference type="Pfam" id="PF00144"/>
    </source>
</evidence>
<feature type="signal peptide" evidence="2">
    <location>
        <begin position="1"/>
        <end position="21"/>
    </location>
</feature>
<accession>A5GEY2</accession>
<sequence>MSFVKYLHIGLLFFFASSVFAGDVPVTQVDRLTKIDQLLTGAISQGLIAGGVVLIGNHAEILFERAYGKVSSATDARPMTVDTIFDIASLTKVIATTPAVLKLAEEGKLSLVDPVAKWYPEFNGQMKDDLLMVNLLTHTSGLDDFPLSSQNSLQYAVNGAAAQKLKGAVGSRFRYADINFILLAESVKRVIGVGLDLYTTACFFAPLGMKDTSFNPSRESTSRCAATLNTDNSLLVGQVQDYEARQLGGVAGHAGLFSTAGDLARFCRMLLNGGEYEGKRILSERTVNQMTAPYFSRGGKVVRGLGWDIDSPYSSPRGNGFSEVSFGHTGYSGSSVWIDPASDTFVVLLTSRLEYRKTKEFSRLRSDLSTLAAALFAPPVEIRELTRLNYE</sequence>
<gene>
    <name evidence="4" type="ordered locus">Gura_1797</name>
</gene>
<dbReference type="EMBL" id="CP000698">
    <property type="protein sequence ID" value="ABQ25987.1"/>
    <property type="molecule type" value="Genomic_DNA"/>
</dbReference>
<evidence type="ECO:0000313" key="4">
    <source>
        <dbReference type="EMBL" id="ABQ25987.1"/>
    </source>
</evidence>
<dbReference type="Proteomes" id="UP000006695">
    <property type="component" value="Chromosome"/>
</dbReference>
<dbReference type="RefSeq" id="WP_011938692.1">
    <property type="nucleotide sequence ID" value="NC_009483.1"/>
</dbReference>
<dbReference type="KEGG" id="gur:Gura_1797"/>
<name>A5GEY2_GEOUR</name>
<dbReference type="PANTHER" id="PTHR43283:SF11">
    <property type="entry name" value="BETA-LACTAMASE-RELATED DOMAIN-CONTAINING PROTEIN"/>
    <property type="match status" value="1"/>
</dbReference>
<dbReference type="MEROPS" id="S12.950"/>
<feature type="domain" description="Beta-lactamase-related" evidence="3">
    <location>
        <begin position="36"/>
        <end position="355"/>
    </location>
</feature>
<dbReference type="PANTHER" id="PTHR43283">
    <property type="entry name" value="BETA-LACTAMASE-RELATED"/>
    <property type="match status" value="1"/>
</dbReference>
<dbReference type="STRING" id="351605.Gura_1797"/>
<dbReference type="AlphaFoldDB" id="A5GEY2"/>
<evidence type="ECO:0000256" key="1">
    <source>
        <dbReference type="ARBA" id="ARBA00022801"/>
    </source>
</evidence>
<dbReference type="InterPro" id="IPR050789">
    <property type="entry name" value="Diverse_Enzym_Activities"/>
</dbReference>